<keyword evidence="3 10" id="KW-0328">Glycosyltransferase</keyword>
<evidence type="ECO:0000256" key="4">
    <source>
        <dbReference type="ARBA" id="ARBA00022679"/>
    </source>
</evidence>
<reference evidence="10" key="1">
    <citation type="submission" date="2023-07" db="EMBL/GenBank/DDBJ databases">
        <title>Brevundimonas soil sp. nov., isolated from the soil of chemical plant.</title>
        <authorList>
            <person name="Wu N."/>
        </authorList>
    </citation>
    <scope>NUCLEOTIDE SEQUENCE</scope>
    <source>
        <strain evidence="10">XZ-24</strain>
    </source>
</reference>
<keyword evidence="2" id="KW-1003">Cell membrane</keyword>
<evidence type="ECO:0000256" key="8">
    <source>
        <dbReference type="SAM" id="MobiDB-lite"/>
    </source>
</evidence>
<evidence type="ECO:0000256" key="7">
    <source>
        <dbReference type="ARBA" id="ARBA00023136"/>
    </source>
</evidence>
<feature type="transmembrane region" description="Helical" evidence="9">
    <location>
        <begin position="420"/>
        <end position="439"/>
    </location>
</feature>
<protein>
    <submittedName>
        <fullName evidence="10">Glycosyltransferase family 39 protein</fullName>
        <ecNumber evidence="10">2.4.-.-</ecNumber>
    </submittedName>
</protein>
<dbReference type="EMBL" id="JAUKTR010000001">
    <property type="protein sequence ID" value="MDO1557848.1"/>
    <property type="molecule type" value="Genomic_DNA"/>
</dbReference>
<evidence type="ECO:0000313" key="11">
    <source>
        <dbReference type="Proteomes" id="UP001169063"/>
    </source>
</evidence>
<feature type="region of interest" description="Disordered" evidence="8">
    <location>
        <begin position="530"/>
        <end position="550"/>
    </location>
</feature>
<feature type="transmembrane region" description="Helical" evidence="9">
    <location>
        <begin position="185"/>
        <end position="215"/>
    </location>
</feature>
<keyword evidence="11" id="KW-1185">Reference proteome</keyword>
<feature type="transmembrane region" description="Helical" evidence="9">
    <location>
        <begin position="282"/>
        <end position="303"/>
    </location>
</feature>
<dbReference type="GO" id="GO:0016757">
    <property type="term" value="F:glycosyltransferase activity"/>
    <property type="evidence" value="ECO:0007669"/>
    <property type="project" value="UniProtKB-KW"/>
</dbReference>
<feature type="transmembrane region" description="Helical" evidence="9">
    <location>
        <begin position="333"/>
        <end position="352"/>
    </location>
</feature>
<dbReference type="PANTHER" id="PTHR33908">
    <property type="entry name" value="MANNOSYLTRANSFERASE YKCB-RELATED"/>
    <property type="match status" value="1"/>
</dbReference>
<evidence type="ECO:0000256" key="5">
    <source>
        <dbReference type="ARBA" id="ARBA00022692"/>
    </source>
</evidence>
<feature type="transmembrane region" description="Helical" evidence="9">
    <location>
        <begin position="20"/>
        <end position="38"/>
    </location>
</feature>
<dbReference type="PANTHER" id="PTHR33908:SF3">
    <property type="entry name" value="UNDECAPRENYL PHOSPHATE-ALPHA-4-AMINO-4-DEOXY-L-ARABINOSE ARABINOSYL TRANSFERASE"/>
    <property type="match status" value="1"/>
</dbReference>
<accession>A0ABT8SH42</accession>
<gene>
    <name evidence="10" type="ORF">Q0812_00210</name>
</gene>
<feature type="transmembrane region" description="Helical" evidence="9">
    <location>
        <begin position="394"/>
        <end position="413"/>
    </location>
</feature>
<evidence type="ECO:0000256" key="2">
    <source>
        <dbReference type="ARBA" id="ARBA00022475"/>
    </source>
</evidence>
<feature type="transmembrane region" description="Helical" evidence="9">
    <location>
        <begin position="227"/>
        <end position="248"/>
    </location>
</feature>
<comment type="subcellular location">
    <subcellularLocation>
        <location evidence="1">Cell membrane</location>
        <topology evidence="1">Multi-pass membrane protein</topology>
    </subcellularLocation>
</comment>
<organism evidence="10 11">
    <name type="scientific">Peiella sedimenti</name>
    <dbReference type="NCBI Taxonomy" id="3061083"/>
    <lineage>
        <taxon>Bacteria</taxon>
        <taxon>Pseudomonadati</taxon>
        <taxon>Pseudomonadota</taxon>
        <taxon>Alphaproteobacteria</taxon>
        <taxon>Caulobacterales</taxon>
        <taxon>Caulobacteraceae</taxon>
        <taxon>Peiella</taxon>
    </lineage>
</organism>
<evidence type="ECO:0000256" key="9">
    <source>
        <dbReference type="SAM" id="Phobius"/>
    </source>
</evidence>
<dbReference type="RefSeq" id="WP_302108283.1">
    <property type="nucleotide sequence ID" value="NZ_JAUKTR010000001.1"/>
</dbReference>
<feature type="transmembrane region" description="Helical" evidence="9">
    <location>
        <begin position="152"/>
        <end position="170"/>
    </location>
</feature>
<evidence type="ECO:0000256" key="1">
    <source>
        <dbReference type="ARBA" id="ARBA00004651"/>
    </source>
</evidence>
<evidence type="ECO:0000256" key="3">
    <source>
        <dbReference type="ARBA" id="ARBA00022676"/>
    </source>
</evidence>
<feature type="transmembrane region" description="Helical" evidence="9">
    <location>
        <begin position="310"/>
        <end position="327"/>
    </location>
</feature>
<name>A0ABT8SH42_9CAUL</name>
<proteinExistence type="predicted"/>
<evidence type="ECO:0000313" key="10">
    <source>
        <dbReference type="EMBL" id="MDO1557848.1"/>
    </source>
</evidence>
<evidence type="ECO:0000256" key="6">
    <source>
        <dbReference type="ARBA" id="ARBA00022989"/>
    </source>
</evidence>
<keyword evidence="7 9" id="KW-0472">Membrane</keyword>
<sequence>MTGTNPGFDIDEWIRGWRGPLLAALIAVLAGLPSLALLPPLDRDESRFAQATTQMLHTGDLVDIRFQDQPRHKKPVGIHWMQAAAVSLTTGPEAGAIWAYRLPSLLGAALAAFAAAWGAAALIGRREGFAAGVILGVTFLLSSEAGIAKTDAVLCGLVTLAMAALARMYVDQAGGRDPARRHKLIFWAAVAVAVLVKGPVGPLVPALALLALGLWDRRWGWMRHIGWGWGALLLIAIVGPWAVAVTVATDGAFWGTAIGGDLAPKLVGGHERHWGPPGQHLLLLPLLFFPAGLLLPAALTGAWRDRTEPVVRFALCWLIPTWIMFEAAPTKLWHYTLPAFGALAWLAARALFRPISKRLLIAGLIIGGFGALLVSAIAVYGLSEIGGEGAEAPAAMMIVFAVAALVLPALFLMRQMPWQALATAAVAGIIAHAGLAATARSLAPLWVSPRLAEAVAALPSAPTGPLAIAGYSEPSAVFLLGTATAFTDGAGAAQALAERRPVAVERAFEPAFRAEARRLGLSPRPAARIEGVNYSKGDPVDLTLYTPQPQ</sequence>
<comment type="caution">
    <text evidence="10">The sequence shown here is derived from an EMBL/GenBank/DDBJ whole genome shotgun (WGS) entry which is preliminary data.</text>
</comment>
<feature type="transmembrane region" description="Helical" evidence="9">
    <location>
        <begin position="105"/>
        <end position="123"/>
    </location>
</feature>
<keyword evidence="5 9" id="KW-0812">Transmembrane</keyword>
<dbReference type="InterPro" id="IPR050297">
    <property type="entry name" value="LipidA_mod_glycosyltrf_83"/>
</dbReference>
<feature type="transmembrane region" description="Helical" evidence="9">
    <location>
        <begin position="359"/>
        <end position="382"/>
    </location>
</feature>
<keyword evidence="4 10" id="KW-0808">Transferase</keyword>
<dbReference type="Proteomes" id="UP001169063">
    <property type="component" value="Unassembled WGS sequence"/>
</dbReference>
<dbReference type="EC" id="2.4.-.-" evidence="10"/>
<keyword evidence="6 9" id="KW-1133">Transmembrane helix</keyword>
<feature type="transmembrane region" description="Helical" evidence="9">
    <location>
        <begin position="129"/>
        <end position="147"/>
    </location>
</feature>